<dbReference type="Pfam" id="PF08448">
    <property type="entry name" value="PAS_4"/>
    <property type="match status" value="1"/>
</dbReference>
<feature type="domain" description="PAS" evidence="6">
    <location>
        <begin position="801"/>
        <end position="871"/>
    </location>
</feature>
<feature type="domain" description="PAC" evidence="7">
    <location>
        <begin position="739"/>
        <end position="791"/>
    </location>
</feature>
<dbReference type="SMART" id="SM00086">
    <property type="entry name" value="PAC"/>
    <property type="match status" value="5"/>
</dbReference>
<evidence type="ECO:0000256" key="1">
    <source>
        <dbReference type="ARBA" id="ARBA00000085"/>
    </source>
</evidence>
<feature type="domain" description="PAS" evidence="6">
    <location>
        <begin position="178"/>
        <end position="222"/>
    </location>
</feature>
<proteinExistence type="predicted"/>
<keyword evidence="3" id="KW-0597">Phosphoprotein</keyword>
<dbReference type="Proteomes" id="UP001171945">
    <property type="component" value="Unassembled WGS sequence"/>
</dbReference>
<evidence type="ECO:0000313" key="9">
    <source>
        <dbReference type="Proteomes" id="UP001171945"/>
    </source>
</evidence>
<comment type="catalytic activity">
    <reaction evidence="1">
        <text>ATP + protein L-histidine = ADP + protein N-phospho-L-histidine.</text>
        <dbReference type="EC" id="2.7.13.3"/>
    </reaction>
</comment>
<dbReference type="NCBIfam" id="TIGR00229">
    <property type="entry name" value="sensory_box"/>
    <property type="match status" value="7"/>
</dbReference>
<keyword evidence="5" id="KW-0418">Kinase</keyword>
<dbReference type="PANTHER" id="PTHR43304:SF1">
    <property type="entry name" value="PAC DOMAIN-CONTAINING PROTEIN"/>
    <property type="match status" value="1"/>
</dbReference>
<dbReference type="Pfam" id="PF13426">
    <property type="entry name" value="PAS_9"/>
    <property type="match status" value="2"/>
</dbReference>
<dbReference type="InterPro" id="IPR013655">
    <property type="entry name" value="PAS_fold_3"/>
</dbReference>
<evidence type="ECO:0000259" key="6">
    <source>
        <dbReference type="PROSITE" id="PS50112"/>
    </source>
</evidence>
<evidence type="ECO:0000256" key="5">
    <source>
        <dbReference type="ARBA" id="ARBA00022777"/>
    </source>
</evidence>
<dbReference type="Gene3D" id="3.30.450.20">
    <property type="entry name" value="PAS domain"/>
    <property type="match status" value="7"/>
</dbReference>
<dbReference type="CDD" id="cd00130">
    <property type="entry name" value="PAS"/>
    <property type="match status" value="5"/>
</dbReference>
<dbReference type="PROSITE" id="PS50112">
    <property type="entry name" value="PAS"/>
    <property type="match status" value="4"/>
</dbReference>
<dbReference type="EC" id="2.7.13.3" evidence="2"/>
<dbReference type="InterPro" id="IPR052162">
    <property type="entry name" value="Sensor_kinase/Photoreceptor"/>
</dbReference>
<feature type="domain" description="PAC" evidence="7">
    <location>
        <begin position="367"/>
        <end position="420"/>
    </location>
</feature>
<feature type="domain" description="PAC" evidence="7">
    <location>
        <begin position="495"/>
        <end position="547"/>
    </location>
</feature>
<dbReference type="SUPFAM" id="SSF55785">
    <property type="entry name" value="PYP-like sensor domain (PAS domain)"/>
    <property type="match status" value="7"/>
</dbReference>
<keyword evidence="4" id="KW-0808">Transferase</keyword>
<evidence type="ECO:0000259" key="7">
    <source>
        <dbReference type="PROSITE" id="PS50113"/>
    </source>
</evidence>
<evidence type="ECO:0000256" key="2">
    <source>
        <dbReference type="ARBA" id="ARBA00012438"/>
    </source>
</evidence>
<feature type="domain" description="PAC" evidence="7">
    <location>
        <begin position="125"/>
        <end position="177"/>
    </location>
</feature>
<dbReference type="InterPro" id="IPR035965">
    <property type="entry name" value="PAS-like_dom_sf"/>
</dbReference>
<gene>
    <name evidence="8" type="ORF">QUF54_04410</name>
</gene>
<dbReference type="InterPro" id="IPR013656">
    <property type="entry name" value="PAS_4"/>
</dbReference>
<feature type="non-terminal residue" evidence="8">
    <location>
        <position position="913"/>
    </location>
</feature>
<feature type="domain" description="PAS" evidence="6">
    <location>
        <begin position="298"/>
        <end position="340"/>
    </location>
</feature>
<feature type="domain" description="PAS" evidence="6">
    <location>
        <begin position="544"/>
        <end position="614"/>
    </location>
</feature>
<dbReference type="InterPro" id="IPR013767">
    <property type="entry name" value="PAS_fold"/>
</dbReference>
<reference evidence="8" key="1">
    <citation type="submission" date="2023-06" db="EMBL/GenBank/DDBJ databases">
        <title>Uncultivated large filamentous bacteria from sulfidic sediments reveal new species and different genomic features in energy metabolism and defense.</title>
        <authorList>
            <person name="Fonseca A."/>
        </authorList>
    </citation>
    <scope>NUCLEOTIDE SEQUENCE</scope>
    <source>
        <strain evidence="8">HSG4</strain>
    </source>
</reference>
<dbReference type="InterPro" id="IPR000700">
    <property type="entry name" value="PAS-assoc_C"/>
</dbReference>
<evidence type="ECO:0000256" key="3">
    <source>
        <dbReference type="ARBA" id="ARBA00022553"/>
    </source>
</evidence>
<feature type="non-terminal residue" evidence="8">
    <location>
        <position position="1"/>
    </location>
</feature>
<dbReference type="PANTHER" id="PTHR43304">
    <property type="entry name" value="PHYTOCHROME-LIKE PROTEIN CPH1"/>
    <property type="match status" value="1"/>
</dbReference>
<keyword evidence="9" id="KW-1185">Reference proteome</keyword>
<dbReference type="PROSITE" id="PS50113">
    <property type="entry name" value="PAC"/>
    <property type="match status" value="6"/>
</dbReference>
<protein>
    <recommendedName>
        <fullName evidence="2">histidine kinase</fullName>
        <ecNumber evidence="2">2.7.13.3</ecNumber>
    </recommendedName>
</protein>
<sequence>IVKPDDSVIWIRIHTHPLWRDDVTITYAVIISFSDITVFKETEQALRKNLKTHDGCVPENNYDLWDWNLSTNEMYFSARWEKMLGFEEHELLQHVDSWHKRIYKADYKRVMEDIQNHLAGLTAVCENTHRLQHKDGNYRWILNRSIMVRDSNGEPYRMVGTHIDTTEPRRFEEELNKVEIKYQQLMEVESDAIFMVDAETMDILDVNKSTTHLYGYSRNQLLKSQKTMLSARPNKTEQIIKKGMKSIATRYHKKKDGTVFPVEVTTTNPFLFKGKPVLMMAVRDISDRHQLETALWENESKYRQLFEAAYNPIVVFDSNTQHIFDVNQAAIDLYGYSKNEWLHMTTDNISAEPVKKRGAFGSGNKRQSIPLRWHKKKDGTVFPVEIFSGDSYLFQGRRSLVCAALRDITERKAHEEALRQERDFVQSLVQTSPAFFVALNPDGQIRMINQMMLQATEYSHNEVEKSDFLTLFIPETERPLVSTEFGNLIKFMQPSRAEYHIKSKTDQLLLVEWHSRAIVKANGKLDYFFCVGINITERKKAEVHLRLFKSIIESSEEAIAIRNAEEQLIYVNQAYEKLFGISFKEAKQKNLFDHYTMESRKIWEEEMMPALANGKSWEGELDVLYKNNSQFPIWQRVDAVRDAKNSIIFSFGLMHDISERKRMWDMLRKQWQEYQMIFNTVPAMIWYRDKDNRLLRYNQRAKETFKNHEEELEKYTDCQVVIQLGRPHYGVVCTLKETSEDETSNSKEESSTRWLQFDKIPYRNAQGHIMGVIVFAIDITEQKKGQSSLQDRFQEQSFRENETFLASVFEMANLGVCVTDDRGRFLQVSQAFAELYGYRQDELLGQAFTMLLPPEAHDSAVREYYSLLMTQEEHRFFKRREEQHRNGQSIEVQIMASRVIFKDRKRMLVSIVS</sequence>
<dbReference type="EMBL" id="JAUCGM010000206">
    <property type="protein sequence ID" value="MDM8562578.1"/>
    <property type="molecule type" value="Genomic_DNA"/>
</dbReference>
<dbReference type="Pfam" id="PF00989">
    <property type="entry name" value="PAS"/>
    <property type="match status" value="2"/>
</dbReference>
<dbReference type="InterPro" id="IPR001610">
    <property type="entry name" value="PAC"/>
</dbReference>
<feature type="domain" description="PAC" evidence="7">
    <location>
        <begin position="617"/>
        <end position="669"/>
    </location>
</feature>
<dbReference type="InterPro" id="IPR000014">
    <property type="entry name" value="PAS"/>
</dbReference>
<accession>A0ABT7VSJ1</accession>
<dbReference type="Pfam" id="PF13188">
    <property type="entry name" value="PAS_8"/>
    <property type="match status" value="1"/>
</dbReference>
<name>A0ABT7VSJ1_9GAMM</name>
<organism evidence="8 9">
    <name type="scientific">Candidatus Marithioploca araucensis</name>
    <dbReference type="NCBI Taxonomy" id="70273"/>
    <lineage>
        <taxon>Bacteria</taxon>
        <taxon>Pseudomonadati</taxon>
        <taxon>Pseudomonadota</taxon>
        <taxon>Gammaproteobacteria</taxon>
        <taxon>Thiotrichales</taxon>
        <taxon>Thiotrichaceae</taxon>
        <taxon>Candidatus Marithioploca</taxon>
    </lineage>
</organism>
<feature type="domain" description="PAC" evidence="7">
    <location>
        <begin position="1"/>
        <end position="48"/>
    </location>
</feature>
<comment type="caution">
    <text evidence="8">The sequence shown here is derived from an EMBL/GenBank/DDBJ whole genome shotgun (WGS) entry which is preliminary data.</text>
</comment>
<evidence type="ECO:0000256" key="4">
    <source>
        <dbReference type="ARBA" id="ARBA00022679"/>
    </source>
</evidence>
<dbReference type="Pfam" id="PF08447">
    <property type="entry name" value="PAS_3"/>
    <property type="match status" value="1"/>
</dbReference>
<dbReference type="SMART" id="SM00091">
    <property type="entry name" value="PAS"/>
    <property type="match status" value="7"/>
</dbReference>
<evidence type="ECO:0000313" key="8">
    <source>
        <dbReference type="EMBL" id="MDM8562578.1"/>
    </source>
</evidence>